<organism evidence="1 2">
    <name type="scientific">Acrasis kona</name>
    <dbReference type="NCBI Taxonomy" id="1008807"/>
    <lineage>
        <taxon>Eukaryota</taxon>
        <taxon>Discoba</taxon>
        <taxon>Heterolobosea</taxon>
        <taxon>Tetramitia</taxon>
        <taxon>Eutetramitia</taxon>
        <taxon>Acrasidae</taxon>
        <taxon>Acrasis</taxon>
    </lineage>
</organism>
<dbReference type="EMBL" id="JAOPGA020000012">
    <property type="protein sequence ID" value="KAL0476333.1"/>
    <property type="molecule type" value="Genomic_DNA"/>
</dbReference>
<reference evidence="1 2" key="1">
    <citation type="submission" date="2024-03" db="EMBL/GenBank/DDBJ databases">
        <title>The Acrasis kona genome and developmental transcriptomes reveal deep origins of eukaryotic multicellular pathways.</title>
        <authorList>
            <person name="Sheikh S."/>
            <person name="Fu C.-J."/>
            <person name="Brown M.W."/>
            <person name="Baldauf S.L."/>
        </authorList>
    </citation>
    <scope>NUCLEOTIDE SEQUENCE [LARGE SCALE GENOMIC DNA]</scope>
    <source>
        <strain evidence="1 2">ATCC MYA-3509</strain>
    </source>
</reference>
<accession>A0AAW2YH68</accession>
<keyword evidence="2" id="KW-1185">Reference proteome</keyword>
<dbReference type="InterPro" id="IPR051693">
    <property type="entry name" value="UPF0046_metallophosphoest"/>
</dbReference>
<dbReference type="PANTHER" id="PTHR12905">
    <property type="entry name" value="METALLOPHOSPHOESTERASE"/>
    <property type="match status" value="1"/>
</dbReference>
<name>A0AAW2YH68_9EUKA</name>
<proteinExistence type="predicted"/>
<dbReference type="AlphaFoldDB" id="A0AAW2YH68"/>
<dbReference type="InterPro" id="IPR029052">
    <property type="entry name" value="Metallo-depent_PP-like"/>
</dbReference>
<evidence type="ECO:0000313" key="2">
    <source>
        <dbReference type="Proteomes" id="UP001431209"/>
    </source>
</evidence>
<comment type="caution">
    <text evidence="1">The sequence shown here is derived from an EMBL/GenBank/DDBJ whole genome shotgun (WGS) entry which is preliminary data.</text>
</comment>
<dbReference type="Gene3D" id="3.60.21.10">
    <property type="match status" value="1"/>
</dbReference>
<dbReference type="PANTHER" id="PTHR12905:SF0">
    <property type="entry name" value="CALCINEURIN-LIKE PHOSPHOESTERASE DOMAIN-CONTAINING PROTEIN"/>
    <property type="match status" value="1"/>
</dbReference>
<protein>
    <submittedName>
        <fullName evidence="1">Metallophosphoesterase domain-containing protein</fullName>
    </submittedName>
</protein>
<dbReference type="CDD" id="cd07379">
    <property type="entry name" value="MPP_239FB"/>
    <property type="match status" value="1"/>
</dbReference>
<dbReference type="Proteomes" id="UP001431209">
    <property type="component" value="Unassembled WGS sequence"/>
</dbReference>
<dbReference type="SUPFAM" id="SSF56300">
    <property type="entry name" value="Metallo-dependent phosphatases"/>
    <property type="match status" value="1"/>
</dbReference>
<sequence>MRLKWLLVIPLISSSLYILFSAWGTKKYTQLDNYQEPHEWSDHALPLFLNWPIRLKRPLSGKKLRIVVMSDSHNMHDRLSVPDGDVLIHCGDPTNFGTEQELINFNEFLGNLPHQHKLVIFGNHEEQVSKFTKSEIKKSIITNAIYLEDDEITIEGVKFYGTPWVPNMYNLLMEKRRIANYQPNGVGNITSYDNMFYFKDDETLREKWSMIPDDVDFLITHSAPLGVGDYNHVVKHGVGCPLLRERISLLQNVAVHAFGHLHENYGISSHNKTLFINAAVSHLHHPLFFDLLT</sequence>
<gene>
    <name evidence="1" type="ORF">AKO1_003562</name>
</gene>
<evidence type="ECO:0000313" key="1">
    <source>
        <dbReference type="EMBL" id="KAL0476333.1"/>
    </source>
</evidence>